<dbReference type="Proteomes" id="UP000694523">
    <property type="component" value="Unplaced"/>
</dbReference>
<sequence>MSNQGVRRNGPVKLYYAHYLLQVVAGVA</sequence>
<keyword evidence="2" id="KW-1185">Reference proteome</keyword>
<name>A0A8C6U2Q8_9GOBI</name>
<accession>A0A8C6U2Q8</accession>
<reference evidence="1" key="1">
    <citation type="submission" date="2025-08" db="UniProtKB">
        <authorList>
            <consortium name="Ensembl"/>
        </authorList>
    </citation>
    <scope>IDENTIFICATION</scope>
</reference>
<proteinExistence type="predicted"/>
<protein>
    <submittedName>
        <fullName evidence="1">Uncharacterized protein</fullName>
    </submittedName>
</protein>
<dbReference type="Ensembl" id="ENSNMLT00000032250.1">
    <property type="protein sequence ID" value="ENSNMLP00000028893.1"/>
    <property type="gene ID" value="ENSNMLG00000018343.1"/>
</dbReference>
<evidence type="ECO:0000313" key="1">
    <source>
        <dbReference type="Ensembl" id="ENSNMLP00000028893.1"/>
    </source>
</evidence>
<reference evidence="1" key="2">
    <citation type="submission" date="2025-09" db="UniProtKB">
        <authorList>
            <consortium name="Ensembl"/>
        </authorList>
    </citation>
    <scope>IDENTIFICATION</scope>
</reference>
<evidence type="ECO:0000313" key="2">
    <source>
        <dbReference type="Proteomes" id="UP000694523"/>
    </source>
</evidence>
<dbReference type="AlphaFoldDB" id="A0A8C6U2Q8"/>
<organism evidence="1 2">
    <name type="scientific">Neogobius melanostomus</name>
    <name type="common">round goby</name>
    <dbReference type="NCBI Taxonomy" id="47308"/>
    <lineage>
        <taxon>Eukaryota</taxon>
        <taxon>Metazoa</taxon>
        <taxon>Chordata</taxon>
        <taxon>Craniata</taxon>
        <taxon>Vertebrata</taxon>
        <taxon>Euteleostomi</taxon>
        <taxon>Actinopterygii</taxon>
        <taxon>Neopterygii</taxon>
        <taxon>Teleostei</taxon>
        <taxon>Neoteleostei</taxon>
        <taxon>Acanthomorphata</taxon>
        <taxon>Gobiaria</taxon>
        <taxon>Gobiiformes</taxon>
        <taxon>Gobioidei</taxon>
        <taxon>Gobiidae</taxon>
        <taxon>Benthophilinae</taxon>
        <taxon>Neogobiini</taxon>
        <taxon>Neogobius</taxon>
    </lineage>
</organism>